<sequence>MNGDYAEASGSVGQKLMTQMIIMAMLIKSNKKGWSVLISDNPFGKMVSEHVITPNFALCELLKI</sequence>
<dbReference type="Proteomes" id="UP000224003">
    <property type="component" value="Unassembled WGS sequence"/>
</dbReference>
<dbReference type="RefSeq" id="WP_098516669.1">
    <property type="nucleotide sequence ID" value="NZ_NUVX01000032.1"/>
</dbReference>
<evidence type="ECO:0000313" key="2">
    <source>
        <dbReference type="Proteomes" id="UP000224003"/>
    </source>
</evidence>
<dbReference type="AlphaFoldDB" id="A0A9X6ZSD4"/>
<dbReference type="EMBL" id="NUVX01000032">
    <property type="protein sequence ID" value="PFJ38554.1"/>
    <property type="molecule type" value="Genomic_DNA"/>
</dbReference>
<comment type="caution">
    <text evidence="1">The sequence shown here is derived from an EMBL/GenBank/DDBJ whole genome shotgun (WGS) entry which is preliminary data.</text>
</comment>
<evidence type="ECO:0000313" key="1">
    <source>
        <dbReference type="EMBL" id="PFJ38554.1"/>
    </source>
</evidence>
<name>A0A9X6ZSD4_BACTU</name>
<protein>
    <submittedName>
        <fullName evidence="1">Uncharacterized protein</fullName>
    </submittedName>
</protein>
<proteinExistence type="predicted"/>
<reference evidence="1 2" key="1">
    <citation type="submission" date="2017-09" db="EMBL/GenBank/DDBJ databases">
        <title>Large-scale bioinformatics analysis of Bacillus genomes uncovers conserved roles of natural products in bacterial physiology.</title>
        <authorList>
            <consortium name="Agbiome Team Llc"/>
            <person name="Bleich R.M."/>
            <person name="Grubbs K.J."/>
            <person name="Santa Maria K.C."/>
            <person name="Allen S.E."/>
            <person name="Farag S."/>
            <person name="Shank E.A."/>
            <person name="Bowers A."/>
        </authorList>
    </citation>
    <scope>NUCLEOTIDE SEQUENCE [LARGE SCALE GENOMIC DNA]</scope>
    <source>
        <strain evidence="1 2">AFS085496</strain>
    </source>
</reference>
<gene>
    <name evidence="1" type="ORF">COJ15_17875</name>
</gene>
<accession>A0A9X6ZSD4</accession>
<organism evidence="1 2">
    <name type="scientific">Bacillus thuringiensis</name>
    <dbReference type="NCBI Taxonomy" id="1428"/>
    <lineage>
        <taxon>Bacteria</taxon>
        <taxon>Bacillati</taxon>
        <taxon>Bacillota</taxon>
        <taxon>Bacilli</taxon>
        <taxon>Bacillales</taxon>
        <taxon>Bacillaceae</taxon>
        <taxon>Bacillus</taxon>
        <taxon>Bacillus cereus group</taxon>
    </lineage>
</organism>